<keyword evidence="5 6" id="KW-0949">S-adenosyl-L-methionine</keyword>
<sequence>MSEINSQERTKSYIPNLYSELDKKFDWDRVNRFYKFLFKENERGGFFSKNDSSQIFERHIIDCMVFVWKLSELGYVSRETKIADIGTGPGLPGFLFACLKDVPKITLIDSQRRKLALLEEEVRNGNLSEVSDRISFDYMRAEEEKRNFDLVTSRAVVPYPFLVEVASQLVKKFGLLCPYLGQRNFDSKQEAKVLQYSGFKIKKEIELTELDFVGKRHIKILLKDSEPKPGYPRAWKEIVKETKEGNG</sequence>
<dbReference type="EC" id="2.1.1.-" evidence="6"/>
<evidence type="ECO:0000313" key="8">
    <source>
        <dbReference type="Proteomes" id="UP000298058"/>
    </source>
</evidence>
<protein>
    <recommendedName>
        <fullName evidence="6">Ribosomal RNA small subunit methyltransferase G</fullName>
        <ecNumber evidence="6">2.1.1.-</ecNumber>
    </recommendedName>
    <alternativeName>
        <fullName evidence="6">16S rRNA 7-methylguanosine methyltransferase</fullName>
        <shortName evidence="6">16S rRNA m7G methyltransferase</shortName>
    </alternativeName>
</protein>
<comment type="subcellular location">
    <subcellularLocation>
        <location evidence="6">Cytoplasm</location>
    </subcellularLocation>
</comment>
<dbReference type="EMBL" id="RQHW01000013">
    <property type="protein sequence ID" value="TGN20316.1"/>
    <property type="molecule type" value="Genomic_DNA"/>
</dbReference>
<keyword evidence="8" id="KW-1185">Reference proteome</keyword>
<evidence type="ECO:0000256" key="4">
    <source>
        <dbReference type="ARBA" id="ARBA00022679"/>
    </source>
</evidence>
<evidence type="ECO:0000256" key="2">
    <source>
        <dbReference type="ARBA" id="ARBA00022552"/>
    </source>
</evidence>
<comment type="function">
    <text evidence="6">Specifically methylates the N7 position of a guanine in 16S rRNA.</text>
</comment>
<dbReference type="HAMAP" id="MF_00074">
    <property type="entry name" value="16SrRNA_methyltr_G"/>
    <property type="match status" value="1"/>
</dbReference>
<dbReference type="PANTHER" id="PTHR31760">
    <property type="entry name" value="S-ADENOSYL-L-METHIONINE-DEPENDENT METHYLTRANSFERASES SUPERFAMILY PROTEIN"/>
    <property type="match status" value="1"/>
</dbReference>
<evidence type="ECO:0000256" key="6">
    <source>
        <dbReference type="HAMAP-Rule" id="MF_00074"/>
    </source>
</evidence>
<feature type="binding site" evidence="6">
    <location>
        <position position="91"/>
    </location>
    <ligand>
        <name>S-adenosyl-L-methionine</name>
        <dbReference type="ChEBI" id="CHEBI:59789"/>
    </ligand>
</feature>
<comment type="caution">
    <text evidence="7">The sequence shown here is derived from an EMBL/GenBank/DDBJ whole genome shotgun (WGS) entry which is preliminary data.</text>
</comment>
<dbReference type="OrthoDB" id="340750at2"/>
<name>A0A4V3JYH9_9LEPT</name>
<organism evidence="7 8">
    <name type="scientific">Leptospira idonii</name>
    <dbReference type="NCBI Taxonomy" id="1193500"/>
    <lineage>
        <taxon>Bacteria</taxon>
        <taxon>Pseudomonadati</taxon>
        <taxon>Spirochaetota</taxon>
        <taxon>Spirochaetia</taxon>
        <taxon>Leptospirales</taxon>
        <taxon>Leptospiraceae</taxon>
        <taxon>Leptospira</taxon>
    </lineage>
</organism>
<dbReference type="Proteomes" id="UP000298058">
    <property type="component" value="Unassembled WGS sequence"/>
</dbReference>
<gene>
    <name evidence="6" type="primary">rsmG</name>
    <name evidence="7" type="ORF">EHS15_03645</name>
</gene>
<feature type="binding site" evidence="6">
    <location>
        <begin position="141"/>
        <end position="142"/>
    </location>
    <ligand>
        <name>S-adenosyl-L-methionine</name>
        <dbReference type="ChEBI" id="CHEBI:59789"/>
    </ligand>
</feature>
<keyword evidence="4 6" id="KW-0808">Transferase</keyword>
<evidence type="ECO:0000256" key="5">
    <source>
        <dbReference type="ARBA" id="ARBA00022691"/>
    </source>
</evidence>
<reference evidence="7" key="1">
    <citation type="journal article" date="2019" name="PLoS Negl. Trop. Dis.">
        <title>Revisiting the worldwide diversity of Leptospira species in the environment.</title>
        <authorList>
            <person name="Vincent A.T."/>
            <person name="Schiettekatte O."/>
            <person name="Bourhy P."/>
            <person name="Veyrier F.J."/>
            <person name="Picardeau M."/>
        </authorList>
    </citation>
    <scope>NUCLEOTIDE SEQUENCE [LARGE SCALE GENOMIC DNA]</scope>
    <source>
        <strain evidence="7">201300427</strain>
    </source>
</reference>
<feature type="binding site" evidence="6">
    <location>
        <position position="154"/>
    </location>
    <ligand>
        <name>S-adenosyl-L-methionine</name>
        <dbReference type="ChEBI" id="CHEBI:59789"/>
    </ligand>
</feature>
<comment type="similarity">
    <text evidence="6">Belongs to the methyltransferase superfamily. RNA methyltransferase RsmG family.</text>
</comment>
<accession>A0A4V3JYH9</accession>
<proteinExistence type="inferred from homology"/>
<dbReference type="Pfam" id="PF02527">
    <property type="entry name" value="GidB"/>
    <property type="match status" value="1"/>
</dbReference>
<dbReference type="InterPro" id="IPR029063">
    <property type="entry name" value="SAM-dependent_MTases_sf"/>
</dbReference>
<dbReference type="AlphaFoldDB" id="A0A4V3JYH9"/>
<dbReference type="GO" id="GO:0005829">
    <property type="term" value="C:cytosol"/>
    <property type="evidence" value="ECO:0007669"/>
    <property type="project" value="TreeGrafter"/>
</dbReference>
<evidence type="ECO:0000256" key="3">
    <source>
        <dbReference type="ARBA" id="ARBA00022603"/>
    </source>
</evidence>
<keyword evidence="2 6" id="KW-0698">rRNA processing</keyword>
<keyword evidence="3 6" id="KW-0489">Methyltransferase</keyword>
<dbReference type="SUPFAM" id="SSF53335">
    <property type="entry name" value="S-adenosyl-L-methionine-dependent methyltransferases"/>
    <property type="match status" value="1"/>
</dbReference>
<feature type="binding site" evidence="6">
    <location>
        <position position="86"/>
    </location>
    <ligand>
        <name>S-adenosyl-L-methionine</name>
        <dbReference type="ChEBI" id="CHEBI:59789"/>
    </ligand>
</feature>
<dbReference type="PIRSF" id="PIRSF003078">
    <property type="entry name" value="GidB"/>
    <property type="match status" value="1"/>
</dbReference>
<evidence type="ECO:0000313" key="7">
    <source>
        <dbReference type="EMBL" id="TGN20316.1"/>
    </source>
</evidence>
<keyword evidence="1 6" id="KW-0963">Cytoplasm</keyword>
<dbReference type="RefSeq" id="WP_135759181.1">
    <property type="nucleotide sequence ID" value="NZ_RQHW01000013.1"/>
</dbReference>
<comment type="caution">
    <text evidence="6">Lacks conserved residue(s) required for the propagation of feature annotation.</text>
</comment>
<dbReference type="GO" id="GO:0070043">
    <property type="term" value="F:rRNA (guanine-N7-)-methyltransferase activity"/>
    <property type="evidence" value="ECO:0007669"/>
    <property type="project" value="UniProtKB-UniRule"/>
</dbReference>
<evidence type="ECO:0000256" key="1">
    <source>
        <dbReference type="ARBA" id="ARBA00022490"/>
    </source>
</evidence>
<dbReference type="InterPro" id="IPR003682">
    <property type="entry name" value="rRNA_ssu_MeTfrase_G"/>
</dbReference>
<dbReference type="PANTHER" id="PTHR31760:SF0">
    <property type="entry name" value="S-ADENOSYL-L-METHIONINE-DEPENDENT METHYLTRANSFERASES SUPERFAMILY PROTEIN"/>
    <property type="match status" value="1"/>
</dbReference>
<dbReference type="Gene3D" id="3.40.50.150">
    <property type="entry name" value="Vaccinia Virus protein VP39"/>
    <property type="match status" value="1"/>
</dbReference>